<dbReference type="OrthoDB" id="6474464at2759"/>
<dbReference type="InterPro" id="IPR006813">
    <property type="entry name" value="Glyco_trans_17"/>
</dbReference>
<dbReference type="GO" id="GO:0006044">
    <property type="term" value="P:N-acetylglucosamine metabolic process"/>
    <property type="evidence" value="ECO:0007669"/>
    <property type="project" value="TreeGrafter"/>
</dbReference>
<reference evidence="1" key="1">
    <citation type="submission" date="2021-02" db="EMBL/GenBank/DDBJ databases">
        <title>First Annotated Genome of the Yellow-green Alga Tribonema minus.</title>
        <authorList>
            <person name="Mahan K.M."/>
        </authorList>
    </citation>
    <scope>NUCLEOTIDE SEQUENCE</scope>
    <source>
        <strain evidence="1">UTEX B ZZ1240</strain>
    </source>
</reference>
<dbReference type="AlphaFoldDB" id="A0A835Z442"/>
<evidence type="ECO:0000313" key="2">
    <source>
        <dbReference type="Proteomes" id="UP000664859"/>
    </source>
</evidence>
<keyword evidence="2" id="KW-1185">Reference proteome</keyword>
<dbReference type="GO" id="GO:0003830">
    <property type="term" value="F:beta-1,4-mannosylglycoprotein 4-beta-N-acetylglucosaminyltransferase activity"/>
    <property type="evidence" value="ECO:0007669"/>
    <property type="project" value="InterPro"/>
</dbReference>
<dbReference type="PANTHER" id="PTHR12224">
    <property type="entry name" value="BETA-1,4-MANNOSYL-GLYCOPROTEIN BETA-1,4-N-ACETYLGLUCOSAMINYL-TRANSFERASE"/>
    <property type="match status" value="1"/>
</dbReference>
<proteinExistence type="predicted"/>
<dbReference type="GO" id="GO:0016020">
    <property type="term" value="C:membrane"/>
    <property type="evidence" value="ECO:0007669"/>
    <property type="project" value="InterPro"/>
</dbReference>
<evidence type="ECO:0000313" key="1">
    <source>
        <dbReference type="EMBL" id="KAG5186466.1"/>
    </source>
</evidence>
<gene>
    <name evidence="1" type="ORF">JKP88DRAFT_157114</name>
</gene>
<organism evidence="1 2">
    <name type="scientific">Tribonema minus</name>
    <dbReference type="NCBI Taxonomy" id="303371"/>
    <lineage>
        <taxon>Eukaryota</taxon>
        <taxon>Sar</taxon>
        <taxon>Stramenopiles</taxon>
        <taxon>Ochrophyta</taxon>
        <taxon>PX clade</taxon>
        <taxon>Xanthophyceae</taxon>
        <taxon>Tribonematales</taxon>
        <taxon>Tribonemataceae</taxon>
        <taxon>Tribonema</taxon>
    </lineage>
</organism>
<sequence>MIYLIDVVSYNGEPVLEARLEYLSERVDELVIVESKCTHSGTPKPCYFGEKFSDILQKFPNITYLQIDSFPPLIPDVWMKKHAADAYMRGGLGAWFRENYQRDFALPYIQKKYAGKQYIVMCSDVDEIPSLDVVNTLKANYASLSTPIYFHQRFYMYNLNWETDEFWSKAFVINDTGLTPEHSLSDIRTAPPKRVFPSAGWHLSFCLAKHDLIRKIQSFAHTEFNKDKFTSEAHVEKCLANGSDIFSRQHVRITRTATTDDLPEPIKKFHEKIMFAQRY</sequence>
<dbReference type="EMBL" id="JAFCMP010000112">
    <property type="protein sequence ID" value="KAG5186466.1"/>
    <property type="molecule type" value="Genomic_DNA"/>
</dbReference>
<dbReference type="Pfam" id="PF04724">
    <property type="entry name" value="Glyco_transf_17"/>
    <property type="match status" value="1"/>
</dbReference>
<protein>
    <submittedName>
        <fullName evidence="1">Glycosyl transferase</fullName>
    </submittedName>
</protein>
<dbReference type="Proteomes" id="UP000664859">
    <property type="component" value="Unassembled WGS sequence"/>
</dbReference>
<comment type="caution">
    <text evidence="1">The sequence shown here is derived from an EMBL/GenBank/DDBJ whole genome shotgun (WGS) entry which is preliminary data.</text>
</comment>
<dbReference type="PANTHER" id="PTHR12224:SF0">
    <property type="entry name" value="BETA-1,4-MANNOSYL-GLYCOPROTEIN 4-BETA-N-ACETYLGLUCOSAMINYLTRANSFERASE"/>
    <property type="match status" value="1"/>
</dbReference>
<keyword evidence="1" id="KW-0808">Transferase</keyword>
<name>A0A835Z442_9STRA</name>
<accession>A0A835Z442</accession>